<evidence type="ECO:0000313" key="1">
    <source>
        <dbReference type="EMBL" id="CAG8436622.1"/>
    </source>
</evidence>
<reference evidence="1" key="1">
    <citation type="submission" date="2021-06" db="EMBL/GenBank/DDBJ databases">
        <authorList>
            <person name="Kallberg Y."/>
            <person name="Tangrot J."/>
            <person name="Rosling A."/>
        </authorList>
    </citation>
    <scope>NUCLEOTIDE SEQUENCE</scope>
    <source>
        <strain evidence="1">87-6 pot B 2015</strain>
    </source>
</reference>
<protein>
    <submittedName>
        <fullName evidence="1">3957_t:CDS:1</fullName>
    </submittedName>
</protein>
<dbReference type="EMBL" id="CAJVPP010000039">
    <property type="protein sequence ID" value="CAG8436622.1"/>
    <property type="molecule type" value="Genomic_DNA"/>
</dbReference>
<proteinExistence type="predicted"/>
<evidence type="ECO:0000313" key="2">
    <source>
        <dbReference type="Proteomes" id="UP000789375"/>
    </source>
</evidence>
<sequence>MLWQVWIGNNDKELSNLNSDAKSKNIKNLEGIIGDYWSGQPRKEFTHVIVYSPYLNILRKLDSLTIPSQALNPANISLQQLYNEQYIKQENILCYNRTNVEFTHKCKIKDIYNVKKLSVILTSADNIR</sequence>
<dbReference type="Proteomes" id="UP000789375">
    <property type="component" value="Unassembled WGS sequence"/>
</dbReference>
<gene>
    <name evidence="1" type="ORF">FMOSSE_LOCUS422</name>
</gene>
<comment type="caution">
    <text evidence="1">The sequence shown here is derived from an EMBL/GenBank/DDBJ whole genome shotgun (WGS) entry which is preliminary data.</text>
</comment>
<organism evidence="1 2">
    <name type="scientific">Funneliformis mosseae</name>
    <name type="common">Endomycorrhizal fungus</name>
    <name type="synonym">Glomus mosseae</name>
    <dbReference type="NCBI Taxonomy" id="27381"/>
    <lineage>
        <taxon>Eukaryota</taxon>
        <taxon>Fungi</taxon>
        <taxon>Fungi incertae sedis</taxon>
        <taxon>Mucoromycota</taxon>
        <taxon>Glomeromycotina</taxon>
        <taxon>Glomeromycetes</taxon>
        <taxon>Glomerales</taxon>
        <taxon>Glomeraceae</taxon>
        <taxon>Funneliformis</taxon>
    </lineage>
</organism>
<feature type="non-terminal residue" evidence="1">
    <location>
        <position position="128"/>
    </location>
</feature>
<dbReference type="AlphaFoldDB" id="A0A9N8YLB3"/>
<name>A0A9N8YLB3_FUNMO</name>
<keyword evidence="2" id="KW-1185">Reference proteome</keyword>
<accession>A0A9N8YLB3</accession>